<organism evidence="1 2">
    <name type="scientific">Sphingobacterium puteale</name>
    <dbReference type="NCBI Taxonomy" id="2420510"/>
    <lineage>
        <taxon>Bacteria</taxon>
        <taxon>Pseudomonadati</taxon>
        <taxon>Bacteroidota</taxon>
        <taxon>Sphingobacteriia</taxon>
        <taxon>Sphingobacteriales</taxon>
        <taxon>Sphingobacteriaceae</taxon>
        <taxon>Sphingobacterium</taxon>
    </lineage>
</organism>
<dbReference type="OrthoDB" id="2080912at2"/>
<evidence type="ECO:0000313" key="1">
    <source>
        <dbReference type="EMBL" id="RKO71080.1"/>
    </source>
</evidence>
<comment type="caution">
    <text evidence="1">The sequence shown here is derived from an EMBL/GenBank/DDBJ whole genome shotgun (WGS) entry which is preliminary data.</text>
</comment>
<dbReference type="EMBL" id="RBWS01000009">
    <property type="protein sequence ID" value="RKO71080.1"/>
    <property type="molecule type" value="Genomic_DNA"/>
</dbReference>
<evidence type="ECO:0000313" key="2">
    <source>
        <dbReference type="Proteomes" id="UP000282423"/>
    </source>
</evidence>
<dbReference type="Proteomes" id="UP000282423">
    <property type="component" value="Unassembled WGS sequence"/>
</dbReference>
<reference evidence="1 2" key="1">
    <citation type="submission" date="2018-10" db="EMBL/GenBank/DDBJ databases">
        <title>Sphingobacterium sp. M05W1-28.</title>
        <authorList>
            <person name="Cai H."/>
        </authorList>
    </citation>
    <scope>NUCLEOTIDE SEQUENCE [LARGE SCALE GENOMIC DNA]</scope>
    <source>
        <strain evidence="1 2">M05W1-28</strain>
    </source>
</reference>
<evidence type="ECO:0008006" key="3">
    <source>
        <dbReference type="Google" id="ProtNLM"/>
    </source>
</evidence>
<dbReference type="InterPro" id="IPR029086">
    <property type="entry name" value="Imm19"/>
</dbReference>
<protein>
    <recommendedName>
        <fullName evidence="3">Immunity protein 19</fullName>
    </recommendedName>
</protein>
<name>A0A420VXI5_9SPHI</name>
<dbReference type="RefSeq" id="WP_121124631.1">
    <property type="nucleotide sequence ID" value="NZ_CP158959.1"/>
</dbReference>
<sequence>MDKSISVKELEDSLFFWYYYLCWFQGYDIDNELNMDEALEVLQIDELAFANWKQQFFPASINNEILRSVQGELTEELSFHIQFRTHEIVFFLNDTYIGNLGGHFEAWFFTLDELKSFACFPLLFMLFLPMLGITTEQKQETHALIMQHLPALPALSDHATYIANCITNGLIMANGFIKQERVGQINTQNHSVRNINQYPTHTENIMTINKLLAKFVQKKRHE</sequence>
<accession>A0A420VXI5</accession>
<dbReference type="AlphaFoldDB" id="A0A420VXI5"/>
<proteinExistence type="predicted"/>
<dbReference type="Pfam" id="PF15563">
    <property type="entry name" value="Imm19"/>
    <property type="match status" value="1"/>
</dbReference>
<keyword evidence="2" id="KW-1185">Reference proteome</keyword>
<gene>
    <name evidence="1" type="ORF">D7322_13040</name>
</gene>